<name>A0ABY7B847_9PSEU</name>
<proteinExistence type="predicted"/>
<dbReference type="InterPro" id="IPR051912">
    <property type="entry name" value="Alkylbase_DNA_Glycosylase/TA"/>
</dbReference>
<evidence type="ECO:0000313" key="6">
    <source>
        <dbReference type="EMBL" id="WAL66923.1"/>
    </source>
</evidence>
<dbReference type="SUPFAM" id="SSF48150">
    <property type="entry name" value="DNA-glycosylase"/>
    <property type="match status" value="1"/>
</dbReference>
<dbReference type="Gene3D" id="1.10.340.30">
    <property type="entry name" value="Hypothetical protein, domain 2"/>
    <property type="match status" value="1"/>
</dbReference>
<dbReference type="EC" id="3.2.2.21" evidence="2"/>
<comment type="catalytic activity">
    <reaction evidence="1">
        <text>Hydrolysis of alkylated DNA, releasing 3-methyladenine, 3-methylguanine, 7-methylguanine and 7-methyladenine.</text>
        <dbReference type="EC" id="3.2.2.21"/>
    </reaction>
</comment>
<evidence type="ECO:0000256" key="1">
    <source>
        <dbReference type="ARBA" id="ARBA00000086"/>
    </source>
</evidence>
<dbReference type="EMBL" id="CP113836">
    <property type="protein sequence ID" value="WAL66923.1"/>
    <property type="molecule type" value="Genomic_DNA"/>
</dbReference>
<organism evidence="6 7">
    <name type="scientific">Amycolatopsis cynarae</name>
    <dbReference type="NCBI Taxonomy" id="2995223"/>
    <lineage>
        <taxon>Bacteria</taxon>
        <taxon>Bacillati</taxon>
        <taxon>Actinomycetota</taxon>
        <taxon>Actinomycetes</taxon>
        <taxon>Pseudonocardiales</taxon>
        <taxon>Pseudonocardiaceae</taxon>
        <taxon>Amycolatopsis</taxon>
    </lineage>
</organism>
<evidence type="ECO:0000256" key="3">
    <source>
        <dbReference type="ARBA" id="ARBA00022763"/>
    </source>
</evidence>
<feature type="domain" description="HhH-GPD" evidence="5">
    <location>
        <begin position="137"/>
        <end position="296"/>
    </location>
</feature>
<evidence type="ECO:0000256" key="2">
    <source>
        <dbReference type="ARBA" id="ARBA00012000"/>
    </source>
</evidence>
<dbReference type="Proteomes" id="UP001163203">
    <property type="component" value="Chromosome"/>
</dbReference>
<evidence type="ECO:0000259" key="5">
    <source>
        <dbReference type="SMART" id="SM00478"/>
    </source>
</evidence>
<dbReference type="Gene3D" id="1.10.1670.40">
    <property type="match status" value="1"/>
</dbReference>
<dbReference type="InterPro" id="IPR011257">
    <property type="entry name" value="DNA_glycosylase"/>
</dbReference>
<gene>
    <name evidence="6" type="ORF">ORV05_03745</name>
</gene>
<dbReference type="SMART" id="SM00478">
    <property type="entry name" value="ENDO3c"/>
    <property type="match status" value="1"/>
</dbReference>
<evidence type="ECO:0000256" key="4">
    <source>
        <dbReference type="ARBA" id="ARBA00023204"/>
    </source>
</evidence>
<protein>
    <recommendedName>
        <fullName evidence="2">DNA-3-methyladenine glycosylase II</fullName>
        <ecNumber evidence="2">3.2.2.21</ecNumber>
    </recommendedName>
</protein>
<keyword evidence="3" id="KW-0227">DNA damage</keyword>
<reference evidence="6" key="1">
    <citation type="submission" date="2022-11" db="EMBL/GenBank/DDBJ databases">
        <authorList>
            <person name="Mo P."/>
        </authorList>
    </citation>
    <scope>NUCLEOTIDE SEQUENCE</scope>
    <source>
        <strain evidence="6">HUAS 11-8</strain>
    </source>
</reference>
<evidence type="ECO:0000313" key="7">
    <source>
        <dbReference type="Proteomes" id="UP001163203"/>
    </source>
</evidence>
<keyword evidence="7" id="KW-1185">Reference proteome</keyword>
<keyword evidence="4" id="KW-0234">DNA repair</keyword>
<dbReference type="PANTHER" id="PTHR43003">
    <property type="entry name" value="DNA-3-METHYLADENINE GLYCOSYLASE"/>
    <property type="match status" value="1"/>
</dbReference>
<dbReference type="RefSeq" id="WP_268757048.1">
    <property type="nucleotide sequence ID" value="NZ_CP113836.1"/>
</dbReference>
<dbReference type="PANTHER" id="PTHR43003:SF13">
    <property type="entry name" value="DNA-3-METHYLADENINE GLYCOSYLASE 2"/>
    <property type="match status" value="1"/>
</dbReference>
<dbReference type="InterPro" id="IPR003265">
    <property type="entry name" value="HhH-GPD_domain"/>
</dbReference>
<accession>A0ABY7B847</accession>
<sequence length="301" mass="32917">MTTILHRPARIVAKGPFDLGASARFLAGFTPAARPDAGDEAGTLRLAFPVEGTWEHAGVLVRQRAPGSVEVSVEAGHRVAGEAVRQVQRILSLDVDGSGFAAVGEADPVVERLLERYPGLRPVLFPSPYEAACWAIIGNQLRMVSAAQLKRRLAERHGVSVEVSGHRLVSFPAPAELLALDRLLDLPEVKVRRLHSIARAALDGVLDAAALRAMDPGEALYRLQKLPGIGPFSAQLILIRGAGHPDVFPTAEERLHTEMRTLYRRPEAKVTELERIARGWRPYRSWVALLLRTNREARSAS</sequence>